<feature type="region of interest" description="Disordered" evidence="1">
    <location>
        <begin position="62"/>
        <end position="96"/>
    </location>
</feature>
<dbReference type="AlphaFoldDB" id="A0AAV9GA02"/>
<dbReference type="Proteomes" id="UP001321760">
    <property type="component" value="Unassembled WGS sequence"/>
</dbReference>
<feature type="compositionally biased region" description="Polar residues" evidence="1">
    <location>
        <begin position="62"/>
        <end position="73"/>
    </location>
</feature>
<comment type="caution">
    <text evidence="2">The sequence shown here is derived from an EMBL/GenBank/DDBJ whole genome shotgun (WGS) entry which is preliminary data.</text>
</comment>
<gene>
    <name evidence="2" type="ORF">QBC34DRAFT_162336</name>
</gene>
<evidence type="ECO:0000313" key="3">
    <source>
        <dbReference type="Proteomes" id="UP001321760"/>
    </source>
</evidence>
<dbReference type="EMBL" id="MU865963">
    <property type="protein sequence ID" value="KAK4445669.1"/>
    <property type="molecule type" value="Genomic_DNA"/>
</dbReference>
<organism evidence="2 3">
    <name type="scientific">Podospora aff. communis PSN243</name>
    <dbReference type="NCBI Taxonomy" id="3040156"/>
    <lineage>
        <taxon>Eukaryota</taxon>
        <taxon>Fungi</taxon>
        <taxon>Dikarya</taxon>
        <taxon>Ascomycota</taxon>
        <taxon>Pezizomycotina</taxon>
        <taxon>Sordariomycetes</taxon>
        <taxon>Sordariomycetidae</taxon>
        <taxon>Sordariales</taxon>
        <taxon>Podosporaceae</taxon>
        <taxon>Podospora</taxon>
    </lineage>
</organism>
<reference evidence="2" key="2">
    <citation type="submission" date="2023-05" db="EMBL/GenBank/DDBJ databases">
        <authorList>
            <consortium name="Lawrence Berkeley National Laboratory"/>
            <person name="Steindorff A."/>
            <person name="Hensen N."/>
            <person name="Bonometti L."/>
            <person name="Westerberg I."/>
            <person name="Brannstrom I.O."/>
            <person name="Guillou S."/>
            <person name="Cros-Aarteil S."/>
            <person name="Calhoun S."/>
            <person name="Haridas S."/>
            <person name="Kuo A."/>
            <person name="Mondo S."/>
            <person name="Pangilinan J."/>
            <person name="Riley R."/>
            <person name="Labutti K."/>
            <person name="Andreopoulos B."/>
            <person name="Lipzen A."/>
            <person name="Chen C."/>
            <person name="Yanf M."/>
            <person name="Daum C."/>
            <person name="Ng V."/>
            <person name="Clum A."/>
            <person name="Ohm R."/>
            <person name="Martin F."/>
            <person name="Silar P."/>
            <person name="Natvig D."/>
            <person name="Lalanne C."/>
            <person name="Gautier V."/>
            <person name="Ament-Velasquez S.L."/>
            <person name="Kruys A."/>
            <person name="Hutchinson M.I."/>
            <person name="Powell A.J."/>
            <person name="Barry K."/>
            <person name="Miller A.N."/>
            <person name="Grigoriev I.V."/>
            <person name="Debuchy R."/>
            <person name="Gladieux P."/>
            <person name="Thoren M.H."/>
            <person name="Johannesson H."/>
        </authorList>
    </citation>
    <scope>NUCLEOTIDE SEQUENCE</scope>
    <source>
        <strain evidence="2">PSN243</strain>
    </source>
</reference>
<evidence type="ECO:0000313" key="2">
    <source>
        <dbReference type="EMBL" id="KAK4445669.1"/>
    </source>
</evidence>
<name>A0AAV9GA02_9PEZI</name>
<accession>A0AAV9GA02</accession>
<protein>
    <submittedName>
        <fullName evidence="2">Uncharacterized protein</fullName>
    </submittedName>
</protein>
<keyword evidence="3" id="KW-1185">Reference proteome</keyword>
<proteinExistence type="predicted"/>
<evidence type="ECO:0000256" key="1">
    <source>
        <dbReference type="SAM" id="MobiDB-lite"/>
    </source>
</evidence>
<reference evidence="2" key="1">
    <citation type="journal article" date="2023" name="Mol. Phylogenet. Evol.">
        <title>Genome-scale phylogeny and comparative genomics of the fungal order Sordariales.</title>
        <authorList>
            <person name="Hensen N."/>
            <person name="Bonometti L."/>
            <person name="Westerberg I."/>
            <person name="Brannstrom I.O."/>
            <person name="Guillou S."/>
            <person name="Cros-Aarteil S."/>
            <person name="Calhoun S."/>
            <person name="Haridas S."/>
            <person name="Kuo A."/>
            <person name="Mondo S."/>
            <person name="Pangilinan J."/>
            <person name="Riley R."/>
            <person name="LaButti K."/>
            <person name="Andreopoulos B."/>
            <person name="Lipzen A."/>
            <person name="Chen C."/>
            <person name="Yan M."/>
            <person name="Daum C."/>
            <person name="Ng V."/>
            <person name="Clum A."/>
            <person name="Steindorff A."/>
            <person name="Ohm R.A."/>
            <person name="Martin F."/>
            <person name="Silar P."/>
            <person name="Natvig D.O."/>
            <person name="Lalanne C."/>
            <person name="Gautier V."/>
            <person name="Ament-Velasquez S.L."/>
            <person name="Kruys A."/>
            <person name="Hutchinson M.I."/>
            <person name="Powell A.J."/>
            <person name="Barry K."/>
            <person name="Miller A.N."/>
            <person name="Grigoriev I.V."/>
            <person name="Debuchy R."/>
            <person name="Gladieux P."/>
            <person name="Hiltunen Thoren M."/>
            <person name="Johannesson H."/>
        </authorList>
    </citation>
    <scope>NUCLEOTIDE SEQUENCE</scope>
    <source>
        <strain evidence="2">PSN243</strain>
    </source>
</reference>
<sequence>MLGTRSKEHANPLDRFASEPCASCAGRMTATSLEKQAHVRRRTIAVRSRRIQFARPENVIPQRQATSTQQSAPNCPRVLRKTSAGGAPGGSKSRERWRVRGELHGKEHPSMAHPWQIAGRWVLQAAFPDAGGWRWRRAAANLDSPPLSKTVIISQDHIARWDTFQSASSPPLTALSRVVHSRGRETRGKKAVAALRALSRNPEFDMVNEARNSILRLFLESIRYLGQVLSRVWG</sequence>